<proteinExistence type="predicted"/>
<feature type="domain" description="EGF-like" evidence="5">
    <location>
        <begin position="1"/>
        <end position="18"/>
    </location>
</feature>
<dbReference type="CDD" id="cd00110">
    <property type="entry name" value="LamG"/>
    <property type="match status" value="1"/>
</dbReference>
<keyword evidence="2" id="KW-0245">EGF-like domain</keyword>
<comment type="caution">
    <text evidence="2">Lacks conserved residue(s) required for the propagation of feature annotation.</text>
</comment>
<keyword evidence="7" id="KW-1185">Reference proteome</keyword>
<dbReference type="PROSITE" id="PS50026">
    <property type="entry name" value="EGF_3"/>
    <property type="match status" value="1"/>
</dbReference>
<evidence type="ECO:0000256" key="3">
    <source>
        <dbReference type="PROSITE-ProRule" id="PRU00122"/>
    </source>
</evidence>
<keyword evidence="1 2" id="KW-1015">Disulfide bond</keyword>
<evidence type="ECO:0000256" key="1">
    <source>
        <dbReference type="ARBA" id="ARBA00023157"/>
    </source>
</evidence>
<dbReference type="SUPFAM" id="SSF49899">
    <property type="entry name" value="Concanavalin A-like lectins/glucanases"/>
    <property type="match status" value="1"/>
</dbReference>
<evidence type="ECO:0000259" key="4">
    <source>
        <dbReference type="PROSITE" id="PS50025"/>
    </source>
</evidence>
<dbReference type="EnsemblMetazoa" id="XM_019911531.1">
    <property type="protein sequence ID" value="XP_019767090.1"/>
    <property type="gene ID" value="LOC109542337"/>
</dbReference>
<dbReference type="InterPro" id="IPR050372">
    <property type="entry name" value="Neurexin-related_CASP"/>
</dbReference>
<feature type="disulfide bond" evidence="3">
    <location>
        <begin position="175"/>
        <end position="202"/>
    </location>
</feature>
<dbReference type="PANTHER" id="PTHR15036">
    <property type="entry name" value="PIKACHURIN-LIKE PROTEIN"/>
    <property type="match status" value="1"/>
</dbReference>
<evidence type="ECO:0000313" key="7">
    <source>
        <dbReference type="Proteomes" id="UP000019118"/>
    </source>
</evidence>
<sequence>MDYFTCKCKPGYRDHLCSRGPPSFRGVDSYFHMSDATTMEAISTDPLDINVRFKTGSESGLLLWAFTGSSFVSLGLWRGALELRYTANYREDEMLVVHNSSTVNDGLWHRVKAVRDGSSGLLIVDNGPAITRQSVQIRPPDKPFAPSEADGLFIGGMPHRLIKLVTGYRSGIRGCIADLVINADYHLGVINRSAMRHNVGECEV</sequence>
<dbReference type="GO" id="GO:0016020">
    <property type="term" value="C:membrane"/>
    <property type="evidence" value="ECO:0007669"/>
    <property type="project" value="UniProtKB-SubCell"/>
</dbReference>
<dbReference type="InterPro" id="IPR001791">
    <property type="entry name" value="Laminin_G"/>
</dbReference>
<feature type="domain" description="Laminin G" evidence="4">
    <location>
        <begin position="20"/>
        <end position="202"/>
    </location>
</feature>
<dbReference type="PROSITE" id="PS50025">
    <property type="entry name" value="LAM_G_DOMAIN"/>
    <property type="match status" value="1"/>
</dbReference>
<feature type="disulfide bond" evidence="2">
    <location>
        <begin position="8"/>
        <end position="17"/>
    </location>
</feature>
<protein>
    <recommendedName>
        <fullName evidence="8">Laminin G domain-containing protein</fullName>
    </recommendedName>
</protein>
<dbReference type="Gene3D" id="2.60.120.200">
    <property type="match status" value="1"/>
</dbReference>
<evidence type="ECO:0000313" key="6">
    <source>
        <dbReference type="EnsemblMetazoa" id="XP_019767090.1"/>
    </source>
</evidence>
<organism evidence="6 7">
    <name type="scientific">Dendroctonus ponderosae</name>
    <name type="common">Mountain pine beetle</name>
    <dbReference type="NCBI Taxonomy" id="77166"/>
    <lineage>
        <taxon>Eukaryota</taxon>
        <taxon>Metazoa</taxon>
        <taxon>Ecdysozoa</taxon>
        <taxon>Arthropoda</taxon>
        <taxon>Hexapoda</taxon>
        <taxon>Insecta</taxon>
        <taxon>Pterygota</taxon>
        <taxon>Neoptera</taxon>
        <taxon>Endopterygota</taxon>
        <taxon>Coleoptera</taxon>
        <taxon>Polyphaga</taxon>
        <taxon>Cucujiformia</taxon>
        <taxon>Curculionidae</taxon>
        <taxon>Scolytinae</taxon>
        <taxon>Dendroctonus</taxon>
    </lineage>
</organism>
<dbReference type="InterPro" id="IPR013320">
    <property type="entry name" value="ConA-like_dom_sf"/>
</dbReference>
<dbReference type="InterPro" id="IPR000742">
    <property type="entry name" value="EGF"/>
</dbReference>
<dbReference type="Pfam" id="PF02210">
    <property type="entry name" value="Laminin_G_2"/>
    <property type="match status" value="1"/>
</dbReference>
<accession>A0AAR5Q1H9</accession>
<reference evidence="7" key="1">
    <citation type="journal article" date="2013" name="Genome Biol.">
        <title>Draft genome of the mountain pine beetle, Dendroctonus ponderosae Hopkins, a major forest pest.</title>
        <authorList>
            <person name="Keeling C.I."/>
            <person name="Yuen M.M."/>
            <person name="Liao N.Y."/>
            <person name="Docking T.R."/>
            <person name="Chan S.K."/>
            <person name="Taylor G.A."/>
            <person name="Palmquist D.L."/>
            <person name="Jackman S.D."/>
            <person name="Nguyen A."/>
            <person name="Li M."/>
            <person name="Henderson H."/>
            <person name="Janes J.K."/>
            <person name="Zhao Y."/>
            <person name="Pandoh P."/>
            <person name="Moore R."/>
            <person name="Sperling F.A."/>
            <person name="Huber D.P."/>
            <person name="Birol I."/>
            <person name="Jones S.J."/>
            <person name="Bohlmann J."/>
        </authorList>
    </citation>
    <scope>NUCLEOTIDE SEQUENCE</scope>
</reference>
<evidence type="ECO:0000259" key="5">
    <source>
        <dbReference type="PROSITE" id="PS50026"/>
    </source>
</evidence>
<name>A0AAR5Q1H9_DENPD</name>
<evidence type="ECO:0008006" key="8">
    <source>
        <dbReference type="Google" id="ProtNLM"/>
    </source>
</evidence>
<evidence type="ECO:0000256" key="2">
    <source>
        <dbReference type="PROSITE-ProRule" id="PRU00076"/>
    </source>
</evidence>
<dbReference type="PROSITE" id="PS01186">
    <property type="entry name" value="EGF_2"/>
    <property type="match status" value="1"/>
</dbReference>
<dbReference type="Proteomes" id="UP000019118">
    <property type="component" value="Unassembled WGS sequence"/>
</dbReference>
<dbReference type="SMART" id="SM00282">
    <property type="entry name" value="LamG"/>
    <property type="match status" value="1"/>
</dbReference>
<dbReference type="AlphaFoldDB" id="A0AAR5Q1H9"/>
<dbReference type="PANTHER" id="PTHR15036:SF85">
    <property type="entry name" value="SP2353, ISOFORM A"/>
    <property type="match status" value="1"/>
</dbReference>
<reference evidence="6" key="2">
    <citation type="submission" date="2024-08" db="UniProtKB">
        <authorList>
            <consortium name="EnsemblMetazoa"/>
        </authorList>
    </citation>
    <scope>IDENTIFICATION</scope>
</reference>